<accession>A0A3P6CH30</accession>
<evidence type="ECO:0000313" key="2">
    <source>
        <dbReference type="EMBL" id="VDD17967.1"/>
    </source>
</evidence>
<proteinExistence type="predicted"/>
<protein>
    <submittedName>
        <fullName evidence="2">Uncharacterized protein</fullName>
    </submittedName>
</protein>
<gene>
    <name evidence="2" type="ORF">BOLC2T05987H</name>
</gene>
<keyword evidence="1" id="KW-0732">Signal</keyword>
<feature type="signal peptide" evidence="1">
    <location>
        <begin position="1"/>
        <end position="21"/>
    </location>
</feature>
<feature type="chain" id="PRO_5018041422" evidence="1">
    <location>
        <begin position="22"/>
        <end position="72"/>
    </location>
</feature>
<reference evidence="2" key="1">
    <citation type="submission" date="2018-11" db="EMBL/GenBank/DDBJ databases">
        <authorList>
            <consortium name="Genoscope - CEA"/>
            <person name="William W."/>
        </authorList>
    </citation>
    <scope>NUCLEOTIDE SEQUENCE</scope>
</reference>
<evidence type="ECO:0000256" key="1">
    <source>
        <dbReference type="SAM" id="SignalP"/>
    </source>
</evidence>
<name>A0A3P6CH30_BRAOL</name>
<organism evidence="2">
    <name type="scientific">Brassica oleracea</name>
    <name type="common">Wild cabbage</name>
    <dbReference type="NCBI Taxonomy" id="3712"/>
    <lineage>
        <taxon>Eukaryota</taxon>
        <taxon>Viridiplantae</taxon>
        <taxon>Streptophyta</taxon>
        <taxon>Embryophyta</taxon>
        <taxon>Tracheophyta</taxon>
        <taxon>Spermatophyta</taxon>
        <taxon>Magnoliopsida</taxon>
        <taxon>eudicotyledons</taxon>
        <taxon>Gunneridae</taxon>
        <taxon>Pentapetalae</taxon>
        <taxon>rosids</taxon>
        <taxon>malvids</taxon>
        <taxon>Brassicales</taxon>
        <taxon>Brassicaceae</taxon>
        <taxon>Brassiceae</taxon>
        <taxon>Brassica</taxon>
    </lineage>
</organism>
<dbReference type="AlphaFoldDB" id="A0A3P6CH30"/>
<dbReference type="EMBL" id="LR031874">
    <property type="protein sequence ID" value="VDD17967.1"/>
    <property type="molecule type" value="Genomic_DNA"/>
</dbReference>
<sequence>MNFDANMVIILSALLCALILALGLTRYPCQVMRLRAILSGIDGGGRQARIEEARTEEVSCGCVRVERGDTSY</sequence>